<dbReference type="GO" id="GO:0005524">
    <property type="term" value="F:ATP binding"/>
    <property type="evidence" value="ECO:0007669"/>
    <property type="project" value="UniProtKB-KW"/>
</dbReference>
<dbReference type="PANTHER" id="PTHR32309:SF13">
    <property type="entry name" value="FERRIC ENTEROBACTIN TRANSPORT PROTEIN FEPE"/>
    <property type="match status" value="1"/>
</dbReference>
<organism evidence="21 22">
    <name type="scientific">Candidatus Desulfatibia vada</name>
    <dbReference type="NCBI Taxonomy" id="2841696"/>
    <lineage>
        <taxon>Bacteria</taxon>
        <taxon>Pseudomonadati</taxon>
        <taxon>Thermodesulfobacteriota</taxon>
        <taxon>Desulfobacteria</taxon>
        <taxon>Desulfobacterales</taxon>
        <taxon>Desulfobacterales incertae sedis</taxon>
        <taxon>Candidatus Desulfatibia</taxon>
    </lineage>
</organism>
<comment type="similarity">
    <text evidence="2">Belongs to the CpsD/CapB family.</text>
</comment>
<comment type="subcellular location">
    <subcellularLocation>
        <location evidence="1">Cell inner membrane</location>
        <topology evidence="1">Multi-pass membrane protein</topology>
    </subcellularLocation>
</comment>
<evidence type="ECO:0000259" key="18">
    <source>
        <dbReference type="Pfam" id="PF02706"/>
    </source>
</evidence>
<dbReference type="SUPFAM" id="SSF52540">
    <property type="entry name" value="P-loop containing nucleoside triphosphate hydrolases"/>
    <property type="match status" value="1"/>
</dbReference>
<dbReference type="NCBIfam" id="TIGR01007">
    <property type="entry name" value="eps_fam"/>
    <property type="match status" value="1"/>
</dbReference>
<evidence type="ECO:0000256" key="17">
    <source>
        <dbReference type="SAM" id="Phobius"/>
    </source>
</evidence>
<dbReference type="EC" id="2.7.10.2" evidence="4"/>
<gene>
    <name evidence="21" type="ORF">H8D96_09230</name>
</gene>
<dbReference type="EMBL" id="JACNIG010000204">
    <property type="protein sequence ID" value="MBC8432090.1"/>
    <property type="molecule type" value="Genomic_DNA"/>
</dbReference>
<evidence type="ECO:0000256" key="14">
    <source>
        <dbReference type="ARBA" id="ARBA00023137"/>
    </source>
</evidence>
<evidence type="ECO:0000256" key="12">
    <source>
        <dbReference type="ARBA" id="ARBA00022989"/>
    </source>
</evidence>
<keyword evidence="13 17" id="KW-0472">Membrane</keyword>
<dbReference type="InterPro" id="IPR027417">
    <property type="entry name" value="P-loop_NTPase"/>
</dbReference>
<dbReference type="CDD" id="cd05387">
    <property type="entry name" value="BY-kinase"/>
    <property type="match status" value="1"/>
</dbReference>
<keyword evidence="9" id="KW-0547">Nucleotide-binding</keyword>
<dbReference type="Proteomes" id="UP000605201">
    <property type="component" value="Unassembled WGS sequence"/>
</dbReference>
<dbReference type="FunFam" id="3.40.50.300:FF:000527">
    <property type="entry name" value="Tyrosine-protein kinase etk"/>
    <property type="match status" value="1"/>
</dbReference>
<dbReference type="InterPro" id="IPR025669">
    <property type="entry name" value="AAA_dom"/>
</dbReference>
<dbReference type="Gene3D" id="3.40.50.300">
    <property type="entry name" value="P-loop containing nucleotide triphosphate hydrolases"/>
    <property type="match status" value="1"/>
</dbReference>
<evidence type="ECO:0000256" key="7">
    <source>
        <dbReference type="ARBA" id="ARBA00022679"/>
    </source>
</evidence>
<evidence type="ECO:0000256" key="9">
    <source>
        <dbReference type="ARBA" id="ARBA00022741"/>
    </source>
</evidence>
<evidence type="ECO:0000256" key="13">
    <source>
        <dbReference type="ARBA" id="ARBA00023136"/>
    </source>
</evidence>
<feature type="domain" description="Tyrosine-protein kinase G-rich" evidence="20">
    <location>
        <begin position="398"/>
        <end position="469"/>
    </location>
</feature>
<dbReference type="GO" id="GO:0004715">
    <property type="term" value="F:non-membrane spanning protein tyrosine kinase activity"/>
    <property type="evidence" value="ECO:0007669"/>
    <property type="project" value="UniProtKB-EC"/>
</dbReference>
<evidence type="ECO:0000256" key="5">
    <source>
        <dbReference type="ARBA" id="ARBA00022475"/>
    </source>
</evidence>
<dbReference type="InterPro" id="IPR005702">
    <property type="entry name" value="Wzc-like_C"/>
</dbReference>
<evidence type="ECO:0000256" key="3">
    <source>
        <dbReference type="ARBA" id="ARBA00008883"/>
    </source>
</evidence>
<evidence type="ECO:0000256" key="15">
    <source>
        <dbReference type="ARBA" id="ARBA00051245"/>
    </source>
</evidence>
<sequence length="759" mass="85609">MDLPTTEQINIRDYLRVILKRRWAIIAVFAVVVVSVTIYVYTATPIYKATSRLIIDKENPNVMSIQEVMAVDASGTDYYQTQYKIIESRNVARAVIKRLSLDKSEEFVPKPRDTFLANLKHSVQKTAAAFEKAVVALLRTREISSSQALKEHDLDYKLVSAFINRIKVNPISNSRLVDVGFEAKDPVLAAKITNTLAQAYIEQNLDTKLKAVKGAVRWLNNRVVAEREKVEKSEQALLAYKSRHSIVTDFTSDVEKITAQKLAHLNTQIVEAESVRVEAETRYKQALALKQTPDMLDSIPEVLKNELIQQIKSMEVELYKRISELSKKYGQKHPQMVAIQAELQTLQKRKTYEVKRVVNSLNNEYRVVRAKEESLKTALTKQRKESLDLNQKAIEYGVLQREVESARQMYQLLINRFKETSLTEDMKAGNIRILDRAEVPKSPVKPRKQRNILMAVLFGLAGGLGLAFFLEYLDNTIKDPEDIKRYLNIPYLGPVPVIVPNDNPGKDFPPEMVVLNSPKSTASEAYRGIRTNILFSSAEFEPQVIMVTSSGPQEGKTITSSNLAITMAQSGNKVVLLDCDMRRPRVNKLFGISRNRGMTNLLVEKTDLKLTVFNTSIPNLHVIPSGPIPPNPSEILGSKRMEELIEVLRKNFTRIIIDTPPITAVTDAALLGKLSDGVVLVVRANRTVRDMAKTGLEQLTAVGAKLLGVVLNGVSMGRGSYYYYQYYYYYGDEGYQEKKSSRKKKTKSTNVEDAQPQIS</sequence>
<dbReference type="InterPro" id="IPR032807">
    <property type="entry name" value="GNVR"/>
</dbReference>
<evidence type="ECO:0000256" key="1">
    <source>
        <dbReference type="ARBA" id="ARBA00004429"/>
    </source>
</evidence>
<keyword evidence="10" id="KW-0418">Kinase</keyword>
<dbReference type="Pfam" id="PF13807">
    <property type="entry name" value="GNVR"/>
    <property type="match status" value="1"/>
</dbReference>
<feature type="domain" description="Polysaccharide chain length determinant N-terminal" evidence="18">
    <location>
        <begin position="7"/>
        <end position="98"/>
    </location>
</feature>
<evidence type="ECO:0000256" key="8">
    <source>
        <dbReference type="ARBA" id="ARBA00022692"/>
    </source>
</evidence>
<dbReference type="InterPro" id="IPR050445">
    <property type="entry name" value="Bact_polysacc_biosynth/exp"/>
</dbReference>
<keyword evidence="12 17" id="KW-1133">Transmembrane helix</keyword>
<feature type="transmembrane region" description="Helical" evidence="17">
    <location>
        <begin position="23"/>
        <end position="42"/>
    </location>
</feature>
<evidence type="ECO:0000256" key="2">
    <source>
        <dbReference type="ARBA" id="ARBA00007316"/>
    </source>
</evidence>
<name>A0A8J6P452_9BACT</name>
<comment type="caution">
    <text evidence="21">The sequence shown here is derived from an EMBL/GenBank/DDBJ whole genome shotgun (WGS) entry which is preliminary data.</text>
</comment>
<evidence type="ECO:0000256" key="4">
    <source>
        <dbReference type="ARBA" id="ARBA00011903"/>
    </source>
</evidence>
<dbReference type="GO" id="GO:0042802">
    <property type="term" value="F:identical protein binding"/>
    <property type="evidence" value="ECO:0007669"/>
    <property type="project" value="UniProtKB-ARBA"/>
</dbReference>
<feature type="region of interest" description="Disordered" evidence="16">
    <location>
        <begin position="739"/>
        <end position="759"/>
    </location>
</feature>
<dbReference type="GO" id="GO:0005886">
    <property type="term" value="C:plasma membrane"/>
    <property type="evidence" value="ECO:0007669"/>
    <property type="project" value="UniProtKB-SubCell"/>
</dbReference>
<keyword evidence="11" id="KW-0067">ATP-binding</keyword>
<keyword evidence="8 17" id="KW-0812">Transmembrane</keyword>
<keyword evidence="14" id="KW-0829">Tyrosine-protein kinase</keyword>
<feature type="domain" description="AAA" evidence="19">
    <location>
        <begin position="555"/>
        <end position="701"/>
    </location>
</feature>
<reference evidence="21 22" key="1">
    <citation type="submission" date="2020-08" db="EMBL/GenBank/DDBJ databases">
        <title>Bridging the membrane lipid divide: bacteria of the FCB group superphylum have the potential to synthesize archaeal ether lipids.</title>
        <authorList>
            <person name="Villanueva L."/>
            <person name="Von Meijenfeldt F.A.B."/>
            <person name="Westbye A.B."/>
            <person name="Yadav S."/>
            <person name="Hopmans E.C."/>
            <person name="Dutilh B.E."/>
            <person name="Sinninghe Damste J.S."/>
        </authorList>
    </citation>
    <scope>NUCLEOTIDE SEQUENCE [LARGE SCALE GENOMIC DNA]</scope>
    <source>
        <strain evidence="21">NIOZ-UU17</strain>
    </source>
</reference>
<comment type="similarity">
    <text evidence="3">Belongs to the etk/wzc family.</text>
</comment>
<evidence type="ECO:0000256" key="6">
    <source>
        <dbReference type="ARBA" id="ARBA00022519"/>
    </source>
</evidence>
<dbReference type="Pfam" id="PF13614">
    <property type="entry name" value="AAA_31"/>
    <property type="match status" value="1"/>
</dbReference>
<evidence type="ECO:0000259" key="19">
    <source>
        <dbReference type="Pfam" id="PF13614"/>
    </source>
</evidence>
<evidence type="ECO:0000259" key="20">
    <source>
        <dbReference type="Pfam" id="PF13807"/>
    </source>
</evidence>
<evidence type="ECO:0000313" key="22">
    <source>
        <dbReference type="Proteomes" id="UP000605201"/>
    </source>
</evidence>
<keyword evidence="5" id="KW-1003">Cell membrane</keyword>
<dbReference type="AlphaFoldDB" id="A0A8J6P452"/>
<evidence type="ECO:0000313" key="21">
    <source>
        <dbReference type="EMBL" id="MBC8432090.1"/>
    </source>
</evidence>
<evidence type="ECO:0000256" key="11">
    <source>
        <dbReference type="ARBA" id="ARBA00022840"/>
    </source>
</evidence>
<dbReference type="Pfam" id="PF02706">
    <property type="entry name" value="Wzz"/>
    <property type="match status" value="1"/>
</dbReference>
<proteinExistence type="inferred from homology"/>
<dbReference type="InterPro" id="IPR003856">
    <property type="entry name" value="LPS_length_determ_N"/>
</dbReference>
<evidence type="ECO:0000256" key="10">
    <source>
        <dbReference type="ARBA" id="ARBA00022777"/>
    </source>
</evidence>
<keyword evidence="7 21" id="KW-0808">Transferase</keyword>
<comment type="catalytic activity">
    <reaction evidence="15">
        <text>L-tyrosyl-[protein] + ATP = O-phospho-L-tyrosyl-[protein] + ADP + H(+)</text>
        <dbReference type="Rhea" id="RHEA:10596"/>
        <dbReference type="Rhea" id="RHEA-COMP:10136"/>
        <dbReference type="Rhea" id="RHEA-COMP:20101"/>
        <dbReference type="ChEBI" id="CHEBI:15378"/>
        <dbReference type="ChEBI" id="CHEBI:30616"/>
        <dbReference type="ChEBI" id="CHEBI:46858"/>
        <dbReference type="ChEBI" id="CHEBI:61978"/>
        <dbReference type="ChEBI" id="CHEBI:456216"/>
        <dbReference type="EC" id="2.7.10.2"/>
    </reaction>
</comment>
<dbReference type="PANTHER" id="PTHR32309">
    <property type="entry name" value="TYROSINE-PROTEIN KINASE"/>
    <property type="match status" value="1"/>
</dbReference>
<keyword evidence="6" id="KW-0997">Cell inner membrane</keyword>
<accession>A0A8J6P452</accession>
<evidence type="ECO:0000256" key="16">
    <source>
        <dbReference type="SAM" id="MobiDB-lite"/>
    </source>
</evidence>
<protein>
    <recommendedName>
        <fullName evidence="4">non-specific protein-tyrosine kinase</fullName>
        <ecNumber evidence="4">2.7.10.2</ecNumber>
    </recommendedName>
</protein>